<feature type="domain" description="PAS" evidence="7">
    <location>
        <begin position="15"/>
        <end position="54"/>
    </location>
</feature>
<dbReference type="Pfam" id="PF00015">
    <property type="entry name" value="MCPsignal"/>
    <property type="match status" value="1"/>
</dbReference>
<dbReference type="Proteomes" id="UP000321922">
    <property type="component" value="Unassembled WGS sequence"/>
</dbReference>
<comment type="subcellular location">
    <subcellularLocation>
        <location evidence="1">Membrane</location>
    </subcellularLocation>
</comment>
<dbReference type="InterPro" id="IPR004089">
    <property type="entry name" value="MCPsignal_dom"/>
</dbReference>
<reference evidence="8 9" key="1">
    <citation type="submission" date="2019-07" db="EMBL/GenBank/DDBJ databases">
        <title>Whole genome shotgun sequence of Vibrio sagamiensis NBRC 104589.</title>
        <authorList>
            <person name="Hosoyama A."/>
            <person name="Uohara A."/>
            <person name="Ohji S."/>
            <person name="Ichikawa N."/>
        </authorList>
    </citation>
    <scope>NUCLEOTIDE SEQUENCE [LARGE SCALE GENOMIC DNA]</scope>
    <source>
        <strain evidence="8 9">NBRC 104589</strain>
    </source>
</reference>
<dbReference type="InterPro" id="IPR004090">
    <property type="entry name" value="Chemotax_Me-accpt_rcpt"/>
</dbReference>
<dbReference type="Gene3D" id="3.30.450.20">
    <property type="entry name" value="PAS domain"/>
    <property type="match status" value="1"/>
</dbReference>
<dbReference type="CDD" id="cd00130">
    <property type="entry name" value="PAS"/>
    <property type="match status" value="1"/>
</dbReference>
<dbReference type="OrthoDB" id="5675566at2"/>
<dbReference type="Gene3D" id="1.10.287.950">
    <property type="entry name" value="Methyl-accepting chemotaxis protein"/>
    <property type="match status" value="1"/>
</dbReference>
<dbReference type="GO" id="GO:0004888">
    <property type="term" value="F:transmembrane signaling receptor activity"/>
    <property type="evidence" value="ECO:0007669"/>
    <property type="project" value="InterPro"/>
</dbReference>
<evidence type="ECO:0000313" key="9">
    <source>
        <dbReference type="Proteomes" id="UP000321922"/>
    </source>
</evidence>
<dbReference type="InterPro" id="IPR013655">
    <property type="entry name" value="PAS_fold_3"/>
</dbReference>
<dbReference type="CDD" id="cd11386">
    <property type="entry name" value="MCP_signal"/>
    <property type="match status" value="1"/>
</dbReference>
<gene>
    <name evidence="8" type="ORF">VSA01S_11070</name>
</gene>
<dbReference type="GO" id="GO:0006935">
    <property type="term" value="P:chemotaxis"/>
    <property type="evidence" value="ECO:0007669"/>
    <property type="project" value="InterPro"/>
</dbReference>
<dbReference type="GO" id="GO:0016020">
    <property type="term" value="C:membrane"/>
    <property type="evidence" value="ECO:0007669"/>
    <property type="project" value="UniProtKB-SubCell"/>
</dbReference>
<dbReference type="PANTHER" id="PTHR32089:SF112">
    <property type="entry name" value="LYSOZYME-LIKE PROTEIN-RELATED"/>
    <property type="match status" value="1"/>
</dbReference>
<comment type="caution">
    <text evidence="8">The sequence shown here is derived from an EMBL/GenBank/DDBJ whole genome shotgun (WGS) entry which is preliminary data.</text>
</comment>
<evidence type="ECO:0000259" key="7">
    <source>
        <dbReference type="PROSITE" id="PS50112"/>
    </source>
</evidence>
<evidence type="ECO:0000256" key="5">
    <source>
        <dbReference type="SAM" id="Phobius"/>
    </source>
</evidence>
<proteinExistence type="inferred from homology"/>
<dbReference type="SMART" id="SM00283">
    <property type="entry name" value="MA"/>
    <property type="match status" value="1"/>
</dbReference>
<dbReference type="RefSeq" id="WP_039982067.1">
    <property type="nucleotide sequence ID" value="NZ_BAOJ01000091.1"/>
</dbReference>
<sequence>MNEKEYDYPASYSLISITDPDSYIKYASANFNEVAGFDNDELLGQPHKIVRHPDMPSRTFDDMWTHLKAGKHWMGIVKNKRKDGGYYWVDAFTSPVQYKDKTIEYQSVRFKPKRMYVKRAEKAYAKIRHNTQPLRMLLPRTRLWMRSALFIMMSALISYILTQNSQSPLLGIVVTAILSILAIYILTRPLEKLTKQCRQDFNNPLMEYIYCGRVNDLTEIELALKMRKQYADALLGRISISVKDACDATTINADRAAENSDRITHNLSDQKIEIDSVATAVNEMQASSSEISSNAQATAEVTIKAQNTMTQSCDVIGEVNRSVLGLVKELGDISDVVIRLNNQTEQIGTVVQVINDIAEQTNLLALNAAIEAARAGEQGRGFAVVADEVRTLAKRTQESTTEIKSAIESIQIGSRSTVSALEKGNNMSSGTVTLLSTALESIQTLEQLVQDVVERNQQVAVAIEEQVYVTGEINQNIQILNLKYNESYDLMTATNRMNSSVKESTKNLSDMINKFTSNQ</sequence>
<evidence type="ECO:0000256" key="3">
    <source>
        <dbReference type="ARBA" id="ARBA00029447"/>
    </source>
</evidence>
<comment type="similarity">
    <text evidence="3">Belongs to the methyl-accepting chemotaxis (MCP) protein family.</text>
</comment>
<keyword evidence="2 4" id="KW-0807">Transducer</keyword>
<dbReference type="PANTHER" id="PTHR32089">
    <property type="entry name" value="METHYL-ACCEPTING CHEMOTAXIS PROTEIN MCPB"/>
    <property type="match status" value="1"/>
</dbReference>
<keyword evidence="5" id="KW-0472">Membrane</keyword>
<organism evidence="8 9">
    <name type="scientific">Vibrio sagamiensis NBRC 104589</name>
    <dbReference type="NCBI Taxonomy" id="1219064"/>
    <lineage>
        <taxon>Bacteria</taxon>
        <taxon>Pseudomonadati</taxon>
        <taxon>Pseudomonadota</taxon>
        <taxon>Gammaproteobacteria</taxon>
        <taxon>Vibrionales</taxon>
        <taxon>Vibrionaceae</taxon>
        <taxon>Vibrio</taxon>
    </lineage>
</organism>
<dbReference type="EMBL" id="BJXJ01000008">
    <property type="protein sequence ID" value="GEM74995.1"/>
    <property type="molecule type" value="Genomic_DNA"/>
</dbReference>
<dbReference type="AlphaFoldDB" id="A0A511QCH6"/>
<dbReference type="Pfam" id="PF08447">
    <property type="entry name" value="PAS_3"/>
    <property type="match status" value="1"/>
</dbReference>
<evidence type="ECO:0000313" key="8">
    <source>
        <dbReference type="EMBL" id="GEM74995.1"/>
    </source>
</evidence>
<evidence type="ECO:0000259" key="6">
    <source>
        <dbReference type="PROSITE" id="PS50111"/>
    </source>
</evidence>
<keyword evidence="9" id="KW-1185">Reference proteome</keyword>
<dbReference type="PRINTS" id="PR00260">
    <property type="entry name" value="CHEMTRNSDUCR"/>
</dbReference>
<protein>
    <submittedName>
        <fullName evidence="8">Methyl-accepting chemotaxis protein</fullName>
    </submittedName>
</protein>
<dbReference type="PROSITE" id="PS50111">
    <property type="entry name" value="CHEMOTAXIS_TRANSDUC_2"/>
    <property type="match status" value="1"/>
</dbReference>
<name>A0A511QCH6_9VIBR</name>
<dbReference type="PROSITE" id="PS50112">
    <property type="entry name" value="PAS"/>
    <property type="match status" value="1"/>
</dbReference>
<dbReference type="InterPro" id="IPR000014">
    <property type="entry name" value="PAS"/>
</dbReference>
<evidence type="ECO:0000256" key="1">
    <source>
        <dbReference type="ARBA" id="ARBA00004370"/>
    </source>
</evidence>
<keyword evidence="5" id="KW-1133">Transmembrane helix</keyword>
<feature type="transmembrane region" description="Helical" evidence="5">
    <location>
        <begin position="143"/>
        <end position="161"/>
    </location>
</feature>
<keyword evidence="5" id="KW-0812">Transmembrane</keyword>
<dbReference type="InterPro" id="IPR035965">
    <property type="entry name" value="PAS-like_dom_sf"/>
</dbReference>
<evidence type="ECO:0000256" key="2">
    <source>
        <dbReference type="ARBA" id="ARBA00023224"/>
    </source>
</evidence>
<feature type="domain" description="Methyl-accepting transducer" evidence="6">
    <location>
        <begin position="245"/>
        <end position="481"/>
    </location>
</feature>
<dbReference type="SUPFAM" id="SSF55785">
    <property type="entry name" value="PYP-like sensor domain (PAS domain)"/>
    <property type="match status" value="1"/>
</dbReference>
<accession>A0A511QCH6</accession>
<feature type="transmembrane region" description="Helical" evidence="5">
    <location>
        <begin position="167"/>
        <end position="186"/>
    </location>
</feature>
<dbReference type="GO" id="GO:0007165">
    <property type="term" value="P:signal transduction"/>
    <property type="evidence" value="ECO:0007669"/>
    <property type="project" value="UniProtKB-KW"/>
</dbReference>
<evidence type="ECO:0000256" key="4">
    <source>
        <dbReference type="PROSITE-ProRule" id="PRU00284"/>
    </source>
</evidence>
<dbReference type="FunFam" id="1.10.287.950:FF:000001">
    <property type="entry name" value="Methyl-accepting chemotaxis sensory transducer"/>
    <property type="match status" value="1"/>
</dbReference>
<dbReference type="SUPFAM" id="SSF58104">
    <property type="entry name" value="Methyl-accepting chemotaxis protein (MCP) signaling domain"/>
    <property type="match status" value="1"/>
</dbReference>
<dbReference type="NCBIfam" id="TIGR00229">
    <property type="entry name" value="sensory_box"/>
    <property type="match status" value="1"/>
</dbReference>